<dbReference type="Proteomes" id="UP000239800">
    <property type="component" value="Unassembled WGS sequence"/>
</dbReference>
<evidence type="ECO:0000259" key="1">
    <source>
        <dbReference type="Pfam" id="PF12705"/>
    </source>
</evidence>
<evidence type="ECO:0000313" key="3">
    <source>
        <dbReference type="Proteomes" id="UP000239800"/>
    </source>
</evidence>
<reference evidence="2 3" key="1">
    <citation type="submission" date="2016-11" db="EMBL/GenBank/DDBJ databases">
        <title>Trade-off between light-utilization and light-protection in marine flavobacteria.</title>
        <authorList>
            <person name="Kumagai Y."/>
        </authorList>
    </citation>
    <scope>NUCLEOTIDE SEQUENCE [LARGE SCALE GENOMIC DNA]</scope>
    <source>
        <strain evidence="2 3">NBRC 107741</strain>
    </source>
</reference>
<dbReference type="InterPro" id="IPR038726">
    <property type="entry name" value="PDDEXK_AddAB-type"/>
</dbReference>
<dbReference type="Gene3D" id="3.90.320.10">
    <property type="match status" value="1"/>
</dbReference>
<sequence length="902" mass="104902">MPSFLQDVVDQTLQLYHNWEDLIFVLPSKRAGNFLKQEIRSRYQQTGFAPTILSIEDFIQHVADLKLIDPTVLNYRAYQAYLTLENPPKKESFEQFSGWAPALISDLNEMDRYCLDTTSFFSNLSSIKAMERWNLEEESTEFVNNYMAFWQSIPSLYENLTSTLLSEKTGYQGLIYRKASEDIEHYINANLDKPHIFMGFNALNTSEQIIITELLQHNMGHIFWDMDQYFLDRKEHMATSFFRKYQLEWNFYQDKEPEVLHRSFEEPKSIRLNKSETHLGQVYQVAQILSQLSPDEIRSTAVVLADEQLLMPLLHAIPKEIDQINVTMGAPLSIFPITDLFRLLLLIQQQNSASLYHKHLDALLNHSAISSFLKNTDRLNQKIKEQNLAYVQLDSLLQWSDPLDVDTLQLMLSPWKETTSALDSCLELLEILRLNAPPGEIIRTSAYGLYRLFLHLKHLDEELSYLKEISGLHKLFLELARTRQIDFESNAFQGLQVMGLLETRCLDFERVLLLSVNEGILPSGKSQSSFLTYDLKKEYELPTQYEKDAVYAYHFYRLLFRAKEVDLFYVEQTEGLGSMEKSRFLRQLELDPPTQHHIEHLQLTTSIDIKPPEPKQVEKSSSLNLRLEEIARKGFSPSSLTNYIRNPLEFYAQRVLRIRELEEVEETVAYNTLGNVVHNSLENLYKPWIGRQLEPRGLTDMLSRVTPEVKTQFEQCFKQGDTDQGMNLIIYQVAIRYVEQLIKADIALLNKGNNLEIVSLEEELEMELNLPHITYPVRIYGKADRIDLFNGDIRIVDYKTGAVEPADLKVKEWAELIEDYKYAKAFQVLCYALMLKEKKGILANTSGIISFKRMSYDFMPFKDSTGSSTITDQILTQYEEVLQQLIAEIMDKDIHFVEKQVH</sequence>
<accession>A0A2S7KRY3</accession>
<dbReference type="InterPro" id="IPR011604">
    <property type="entry name" value="PDDEXK-like_dom_sf"/>
</dbReference>
<comment type="caution">
    <text evidence="2">The sequence shown here is derived from an EMBL/GenBank/DDBJ whole genome shotgun (WGS) entry which is preliminary data.</text>
</comment>
<gene>
    <name evidence="2" type="ORF">BST85_11065</name>
</gene>
<dbReference type="InterPro" id="IPR027417">
    <property type="entry name" value="P-loop_NTPase"/>
</dbReference>
<dbReference type="SUPFAM" id="SSF52980">
    <property type="entry name" value="Restriction endonuclease-like"/>
    <property type="match status" value="1"/>
</dbReference>
<dbReference type="RefSeq" id="WP_104813305.1">
    <property type="nucleotide sequence ID" value="NZ_MQUB01000001.1"/>
</dbReference>
<organism evidence="2 3">
    <name type="scientific">Aureitalea marina</name>
    <dbReference type="NCBI Taxonomy" id="930804"/>
    <lineage>
        <taxon>Bacteria</taxon>
        <taxon>Pseudomonadati</taxon>
        <taxon>Bacteroidota</taxon>
        <taxon>Flavobacteriia</taxon>
        <taxon>Flavobacteriales</taxon>
        <taxon>Flavobacteriaceae</taxon>
        <taxon>Aureitalea</taxon>
    </lineage>
</organism>
<protein>
    <recommendedName>
        <fullName evidence="1">PD-(D/E)XK endonuclease-like domain-containing protein</fullName>
    </recommendedName>
</protein>
<keyword evidence="3" id="KW-1185">Reference proteome</keyword>
<feature type="domain" description="PD-(D/E)XK endonuclease-like" evidence="1">
    <location>
        <begin position="635"/>
        <end position="896"/>
    </location>
</feature>
<evidence type="ECO:0000313" key="2">
    <source>
        <dbReference type="EMBL" id="PQB05367.1"/>
    </source>
</evidence>
<dbReference type="EMBL" id="MQUB01000001">
    <property type="protein sequence ID" value="PQB05367.1"/>
    <property type="molecule type" value="Genomic_DNA"/>
</dbReference>
<proteinExistence type="predicted"/>
<dbReference type="InterPro" id="IPR011335">
    <property type="entry name" value="Restrct_endonuc-II-like"/>
</dbReference>
<name>A0A2S7KRY3_9FLAO</name>
<dbReference type="OrthoDB" id="9762792at2"/>
<dbReference type="SUPFAM" id="SSF52540">
    <property type="entry name" value="P-loop containing nucleoside triphosphate hydrolases"/>
    <property type="match status" value="1"/>
</dbReference>
<dbReference type="Pfam" id="PF12705">
    <property type="entry name" value="PDDEXK_1"/>
    <property type="match status" value="1"/>
</dbReference>
<dbReference type="AlphaFoldDB" id="A0A2S7KRY3"/>